<dbReference type="EMBL" id="GIFC01012687">
    <property type="protein sequence ID" value="MXU94770.1"/>
    <property type="molecule type" value="Transcribed_RNA"/>
</dbReference>
<organism evidence="1">
    <name type="scientific">Ixodes ricinus</name>
    <name type="common">Common tick</name>
    <name type="synonym">Acarus ricinus</name>
    <dbReference type="NCBI Taxonomy" id="34613"/>
    <lineage>
        <taxon>Eukaryota</taxon>
        <taxon>Metazoa</taxon>
        <taxon>Ecdysozoa</taxon>
        <taxon>Arthropoda</taxon>
        <taxon>Chelicerata</taxon>
        <taxon>Arachnida</taxon>
        <taxon>Acari</taxon>
        <taxon>Parasitiformes</taxon>
        <taxon>Ixodida</taxon>
        <taxon>Ixodoidea</taxon>
        <taxon>Ixodidae</taxon>
        <taxon>Ixodinae</taxon>
        <taxon>Ixodes</taxon>
    </lineage>
</organism>
<sequence>MLRGGRAGSLPLADASAVVVFCWELLGVANSTGSVCTSLSAHSHSSPPSMKSTCSSVGQSEAGCVDGVLGRDWSSAPTLRDAVSSTSASTTLMLGTTTGAGAGRSVTGLSGLPPSASSRACSSAEWEAAALARCCRSSSRFSKKMYLTARAQARTSITSCSGLTASHLSK</sequence>
<name>A0A6B0UY82_IXORI</name>
<proteinExistence type="predicted"/>
<dbReference type="AlphaFoldDB" id="A0A6B0UY82"/>
<accession>A0A6B0UY82</accession>
<reference evidence="1" key="1">
    <citation type="submission" date="2019-12" db="EMBL/GenBank/DDBJ databases">
        <title>An insight into the sialome of adult female Ixodes ricinus ticks feeding for 6 days.</title>
        <authorList>
            <person name="Perner J."/>
            <person name="Ribeiro J.M.C."/>
        </authorList>
    </citation>
    <scope>NUCLEOTIDE SEQUENCE</scope>
    <source>
        <strain evidence="1">Semi-engorged</strain>
        <tissue evidence="1">Salivary glands</tissue>
    </source>
</reference>
<evidence type="ECO:0000313" key="1">
    <source>
        <dbReference type="EMBL" id="MXU94770.1"/>
    </source>
</evidence>
<protein>
    <submittedName>
        <fullName evidence="1">Putative secreted protein</fullName>
    </submittedName>
</protein>